<evidence type="ECO:0000313" key="8">
    <source>
        <dbReference type="EMBL" id="MBJ3763483.1"/>
    </source>
</evidence>
<dbReference type="Pfam" id="PF00924">
    <property type="entry name" value="MS_channel_2nd"/>
    <property type="match status" value="1"/>
</dbReference>
<feature type="chain" id="PRO_5037969714" evidence="6">
    <location>
        <begin position="24"/>
        <end position="554"/>
    </location>
</feature>
<evidence type="ECO:0000256" key="5">
    <source>
        <dbReference type="SAM" id="Phobius"/>
    </source>
</evidence>
<dbReference type="InterPro" id="IPR010920">
    <property type="entry name" value="LSM_dom_sf"/>
</dbReference>
<feature type="transmembrane region" description="Helical" evidence="5">
    <location>
        <begin position="250"/>
        <end position="269"/>
    </location>
</feature>
<dbReference type="Gene3D" id="1.10.287.1260">
    <property type="match status" value="1"/>
</dbReference>
<gene>
    <name evidence="8" type="ORF">ILP92_12070</name>
</gene>
<dbReference type="GO" id="GO:0016020">
    <property type="term" value="C:membrane"/>
    <property type="evidence" value="ECO:0007669"/>
    <property type="project" value="UniProtKB-SubCell"/>
</dbReference>
<protein>
    <submittedName>
        <fullName evidence="8">Mechanosensitive ion channel</fullName>
    </submittedName>
</protein>
<evidence type="ECO:0000256" key="1">
    <source>
        <dbReference type="ARBA" id="ARBA00004370"/>
    </source>
</evidence>
<feature type="transmembrane region" description="Helical" evidence="5">
    <location>
        <begin position="281"/>
        <end position="302"/>
    </location>
</feature>
<evidence type="ECO:0000313" key="9">
    <source>
        <dbReference type="Proteomes" id="UP000642488"/>
    </source>
</evidence>
<keyword evidence="6" id="KW-0732">Signal</keyword>
<accession>A0A934IIE2</accession>
<dbReference type="Gene3D" id="2.30.30.60">
    <property type="match status" value="1"/>
</dbReference>
<dbReference type="PANTHER" id="PTHR30566:SF25">
    <property type="entry name" value="INNER MEMBRANE PROTEIN"/>
    <property type="match status" value="1"/>
</dbReference>
<dbReference type="SUPFAM" id="SSF50182">
    <property type="entry name" value="Sm-like ribonucleoproteins"/>
    <property type="match status" value="1"/>
</dbReference>
<dbReference type="GO" id="GO:0008381">
    <property type="term" value="F:mechanosensitive monoatomic ion channel activity"/>
    <property type="evidence" value="ECO:0007669"/>
    <property type="project" value="UniProtKB-ARBA"/>
</dbReference>
<evidence type="ECO:0000259" key="7">
    <source>
        <dbReference type="Pfam" id="PF00924"/>
    </source>
</evidence>
<feature type="transmembrane region" description="Helical" evidence="5">
    <location>
        <begin position="208"/>
        <end position="229"/>
    </location>
</feature>
<feature type="transmembrane region" description="Helical" evidence="5">
    <location>
        <begin position="363"/>
        <end position="384"/>
    </location>
</feature>
<feature type="signal peptide" evidence="6">
    <location>
        <begin position="1"/>
        <end position="23"/>
    </location>
</feature>
<dbReference type="AlphaFoldDB" id="A0A934IIE2"/>
<reference evidence="8" key="1">
    <citation type="submission" date="2020-12" db="EMBL/GenBank/DDBJ databases">
        <title>Bacterial taxonomy.</title>
        <authorList>
            <person name="Pan X."/>
        </authorList>
    </citation>
    <scope>NUCLEOTIDE SEQUENCE</scope>
    <source>
        <strain evidence="8">KCTC 52957</strain>
    </source>
</reference>
<keyword evidence="2 5" id="KW-0812">Transmembrane</keyword>
<organism evidence="8 9">
    <name type="scientific">Palleronia pontilimi</name>
    <dbReference type="NCBI Taxonomy" id="1964209"/>
    <lineage>
        <taxon>Bacteria</taxon>
        <taxon>Pseudomonadati</taxon>
        <taxon>Pseudomonadota</taxon>
        <taxon>Alphaproteobacteria</taxon>
        <taxon>Rhodobacterales</taxon>
        <taxon>Roseobacteraceae</taxon>
        <taxon>Palleronia</taxon>
    </lineage>
</organism>
<name>A0A934IIE2_9RHOB</name>
<evidence type="ECO:0000256" key="6">
    <source>
        <dbReference type="SAM" id="SignalP"/>
    </source>
</evidence>
<keyword evidence="9" id="KW-1185">Reference proteome</keyword>
<comment type="subcellular location">
    <subcellularLocation>
        <location evidence="1">Membrane</location>
    </subcellularLocation>
</comment>
<comment type="caution">
    <text evidence="8">The sequence shown here is derived from an EMBL/GenBank/DDBJ whole genome shotgun (WGS) entry which is preliminary data.</text>
</comment>
<keyword evidence="4 5" id="KW-0472">Membrane</keyword>
<proteinExistence type="predicted"/>
<keyword evidence="3 5" id="KW-1133">Transmembrane helix</keyword>
<evidence type="ECO:0000256" key="2">
    <source>
        <dbReference type="ARBA" id="ARBA00022692"/>
    </source>
</evidence>
<dbReference type="EMBL" id="JAEKPD010000010">
    <property type="protein sequence ID" value="MBJ3763483.1"/>
    <property type="molecule type" value="Genomic_DNA"/>
</dbReference>
<dbReference type="PANTHER" id="PTHR30566">
    <property type="entry name" value="YNAI-RELATED MECHANOSENSITIVE ION CHANNEL"/>
    <property type="match status" value="1"/>
</dbReference>
<dbReference type="Proteomes" id="UP000642488">
    <property type="component" value="Unassembled WGS sequence"/>
</dbReference>
<feature type="domain" description="Mechanosensitive ion channel MscS" evidence="7">
    <location>
        <begin position="383"/>
        <end position="448"/>
    </location>
</feature>
<sequence length="554" mass="60438">MGHFNLRILAAILAVCLSGPLTAQSTDTDGPVGTYFTVETLNPGLPPRPDYVDLRTPQGAAETFLDLAELGDPAMAHALDLSAFDPVDQPVLGPRLAEQLNLILKQQAVLSWRLLLERPDALNAVQSSNVAMAGEPRRSILIGVLDDGDREAAIRLNRVRPEGGDPVWVFSQRTVSQIPDLYAAYGPSDLERNLPGWLRAETILGLKVWELVGLPIIAALAWISGYVTWHAFRRMSHEQQGYWERVTLRAVRWPITIAVVTTVVLVAALKVFTVSGLVASILTPLTLIGYTGAVLLFALSVIDTALDRIVTFDSEKLADPDNSTIRNLATLMTAGRRVAIVVALLIGTGIVLASANVFRSLGFSLLASAGAITLILGFAARTVLGNILASLQIAINRSARIGDQLQFDGTFCTVERIHFTFVQLKTWNGQRKVVPVSYFVSKEFENYSMVDGGSVRFSLLTLAQEADVDALRQRFMDITERDDRVQPKDECRVIVTGQDAFGKQVRFEAPIPNQGDAWQAECDIREAILKAAREIEDETGAPMLPKGAVDEMAA</sequence>
<dbReference type="RefSeq" id="WP_198916649.1">
    <property type="nucleotide sequence ID" value="NZ_JAEKPD010000010.1"/>
</dbReference>
<feature type="transmembrane region" description="Helical" evidence="5">
    <location>
        <begin position="338"/>
        <end position="357"/>
    </location>
</feature>
<evidence type="ECO:0000256" key="3">
    <source>
        <dbReference type="ARBA" id="ARBA00022989"/>
    </source>
</evidence>
<evidence type="ECO:0000256" key="4">
    <source>
        <dbReference type="ARBA" id="ARBA00023136"/>
    </source>
</evidence>
<dbReference type="InterPro" id="IPR006685">
    <property type="entry name" value="MscS_channel_2nd"/>
</dbReference>
<dbReference type="InterPro" id="IPR023408">
    <property type="entry name" value="MscS_beta-dom_sf"/>
</dbReference>